<evidence type="ECO:0000313" key="3">
    <source>
        <dbReference type="Proteomes" id="UP000254704"/>
    </source>
</evidence>
<feature type="domain" description="DUF3885" evidence="1">
    <location>
        <begin position="21"/>
        <end position="184"/>
    </location>
</feature>
<sequence>MNSILFKKLWDLSYPYLVPITHLYKIQYPTRWLRIHSLPSSKRYPTNKNEEQLLLARQNQLFNDLIGSNNAFFIVVGLFDSQKVGKVYSQYDFQQFTQIDLSKQFPTEYDETSHYTCLFSLHYWQDHNYDEMLLDIANDNSRATFVSFTKNILIAPYDGGIDIIFATPKERNLYKKRYQDWLSHRSDGL</sequence>
<dbReference type="Proteomes" id="UP000254704">
    <property type="component" value="Unassembled WGS sequence"/>
</dbReference>
<reference evidence="2 3" key="1">
    <citation type="submission" date="2018-06" db="EMBL/GenBank/DDBJ databases">
        <authorList>
            <consortium name="Pathogen Informatics"/>
            <person name="Doyle S."/>
        </authorList>
    </citation>
    <scope>NUCLEOTIDE SEQUENCE [LARGE SCALE GENOMIC DNA]</scope>
    <source>
        <strain evidence="2 3">NCTC11621</strain>
    </source>
</reference>
<proteinExistence type="predicted"/>
<protein>
    <recommendedName>
        <fullName evidence="1">DUF3885 domain-containing protein</fullName>
    </recommendedName>
</protein>
<evidence type="ECO:0000313" key="2">
    <source>
        <dbReference type="EMBL" id="SUC11119.1"/>
    </source>
</evidence>
<dbReference type="RefSeq" id="WP_115323530.1">
    <property type="nucleotide sequence ID" value="NZ_UGTV01000015.1"/>
</dbReference>
<dbReference type="EMBL" id="UGTV01000015">
    <property type="protein sequence ID" value="SUC11119.1"/>
    <property type="molecule type" value="Genomic_DNA"/>
</dbReference>
<organism evidence="2 3">
    <name type="scientific">Pasteurella canis</name>
    <dbReference type="NCBI Taxonomy" id="753"/>
    <lineage>
        <taxon>Bacteria</taxon>
        <taxon>Pseudomonadati</taxon>
        <taxon>Pseudomonadota</taxon>
        <taxon>Gammaproteobacteria</taxon>
        <taxon>Pasteurellales</taxon>
        <taxon>Pasteurellaceae</taxon>
        <taxon>Pasteurella</taxon>
    </lineage>
</organism>
<dbReference type="InterPro" id="IPR024976">
    <property type="entry name" value="DUF3885"/>
</dbReference>
<dbReference type="Pfam" id="PF13021">
    <property type="entry name" value="DUF3885"/>
    <property type="match status" value="1"/>
</dbReference>
<evidence type="ECO:0000259" key="1">
    <source>
        <dbReference type="Pfam" id="PF13021"/>
    </source>
</evidence>
<gene>
    <name evidence="2" type="ORF">NCTC11621_02202</name>
</gene>
<dbReference type="AlphaFoldDB" id="A0A379EXJ4"/>
<accession>A0A379EXJ4</accession>
<name>A0A379EXJ4_9PAST</name>